<evidence type="ECO:0000313" key="3">
    <source>
        <dbReference type="EMBL" id="NDL66485.1"/>
    </source>
</evidence>
<dbReference type="InterPro" id="IPR023577">
    <property type="entry name" value="CYTH_domain"/>
</dbReference>
<reference evidence="3 4" key="1">
    <citation type="submission" date="2020-01" db="EMBL/GenBank/DDBJ databases">
        <title>Anaeroalcalibacter tamaniensis gen. nov., sp. nov., moderately halophilic strictly anaerobic fermenter bacterium from mud volcano of Taman peninsula.</title>
        <authorList>
            <person name="Frolova A."/>
            <person name="Merkel A.Y."/>
            <person name="Slobodkin A.I."/>
        </authorList>
    </citation>
    <scope>NUCLEOTIDE SEQUENCE [LARGE SCALE GENOMIC DNA]</scope>
    <source>
        <strain evidence="3 4">F-3ap</strain>
    </source>
</reference>
<dbReference type="EMBL" id="JAAEEH010000003">
    <property type="protein sequence ID" value="NDL66485.1"/>
    <property type="molecule type" value="Genomic_DNA"/>
</dbReference>
<sequence length="159" mass="18369">MEIERKYLVRELPPDLGGFPHLDIRQGYISTDPVIRIRQWGELFILTCKGKGFVEREEWELPLTREQYLGLVPKLETPQLEKTRYFLPYKGGRTIELDVFHGPLEGLLLAEVEFEDRPGADAFQPPDWFGPEVSEDPRFQNSRLAVTGSLLDLGLEDRL</sequence>
<dbReference type="InterPro" id="IPR033469">
    <property type="entry name" value="CYTH-like_dom_sf"/>
</dbReference>
<accession>A0A7X5HTN9</accession>
<organism evidence="3 4">
    <name type="scientific">Anaerotalea alkaliphila</name>
    <dbReference type="NCBI Taxonomy" id="2662126"/>
    <lineage>
        <taxon>Bacteria</taxon>
        <taxon>Bacillati</taxon>
        <taxon>Bacillota</taxon>
        <taxon>Clostridia</taxon>
        <taxon>Eubacteriales</taxon>
        <taxon>Anaerotalea</taxon>
    </lineage>
</organism>
<dbReference type="RefSeq" id="WP_162369215.1">
    <property type="nucleotide sequence ID" value="NZ_JAAEEH010000003.1"/>
</dbReference>
<dbReference type="AlphaFoldDB" id="A0A7X5HTN9"/>
<proteinExistence type="predicted"/>
<protein>
    <submittedName>
        <fullName evidence="3">CYTH domain-containing protein</fullName>
    </submittedName>
</protein>
<dbReference type="PROSITE" id="PS51707">
    <property type="entry name" value="CYTH"/>
    <property type="match status" value="1"/>
</dbReference>
<name>A0A7X5HTN9_9FIRM</name>
<evidence type="ECO:0000313" key="4">
    <source>
        <dbReference type="Proteomes" id="UP000461585"/>
    </source>
</evidence>
<feature type="active site" description="Proton acceptor" evidence="1">
    <location>
        <position position="28"/>
    </location>
</feature>
<dbReference type="PANTHER" id="PTHR40114">
    <property type="entry name" value="SLR0698 PROTEIN"/>
    <property type="match status" value="1"/>
</dbReference>
<dbReference type="PIRSF" id="PIRSF016487">
    <property type="entry name" value="CYTH_UCP016487"/>
    <property type="match status" value="1"/>
</dbReference>
<feature type="domain" description="CYTH" evidence="2">
    <location>
        <begin position="1"/>
        <end position="146"/>
    </location>
</feature>
<dbReference type="InterPro" id="IPR012042">
    <property type="entry name" value="NeuTTM/CthTTM-like"/>
</dbReference>
<dbReference type="SMART" id="SM01118">
    <property type="entry name" value="CYTH"/>
    <property type="match status" value="1"/>
</dbReference>
<evidence type="ECO:0000256" key="1">
    <source>
        <dbReference type="PIRSR" id="PIRSR016487-1"/>
    </source>
</evidence>
<dbReference type="PANTHER" id="PTHR40114:SF1">
    <property type="entry name" value="SLR0698 PROTEIN"/>
    <property type="match status" value="1"/>
</dbReference>
<dbReference type="CDD" id="cd07761">
    <property type="entry name" value="CYTH-like_CthTTM-like"/>
    <property type="match status" value="1"/>
</dbReference>
<dbReference type="Proteomes" id="UP000461585">
    <property type="component" value="Unassembled WGS sequence"/>
</dbReference>
<dbReference type="SUPFAM" id="SSF55154">
    <property type="entry name" value="CYTH-like phosphatases"/>
    <property type="match status" value="1"/>
</dbReference>
<dbReference type="Gene3D" id="2.40.320.10">
    <property type="entry name" value="Hypothetical Protein Pfu-838710-001"/>
    <property type="match status" value="1"/>
</dbReference>
<evidence type="ECO:0000259" key="2">
    <source>
        <dbReference type="PROSITE" id="PS51707"/>
    </source>
</evidence>
<gene>
    <name evidence="3" type="ORF">GXN74_01820</name>
</gene>
<comment type="caution">
    <text evidence="3">The sequence shown here is derived from an EMBL/GenBank/DDBJ whole genome shotgun (WGS) entry which is preliminary data.</text>
</comment>
<keyword evidence="4" id="KW-1185">Reference proteome</keyword>